<dbReference type="InterPro" id="IPR011990">
    <property type="entry name" value="TPR-like_helical_dom_sf"/>
</dbReference>
<reference evidence="5 6" key="1">
    <citation type="submission" date="2018-06" db="EMBL/GenBank/DDBJ databases">
        <authorList>
            <consortium name="Pathogen Informatics"/>
            <person name="Doyle S."/>
        </authorList>
    </citation>
    <scope>NUCLEOTIDE SEQUENCE [LARGE SCALE GENOMIC DNA]</scope>
    <source>
        <strain evidence="5 6">NCTC11179</strain>
    </source>
</reference>
<dbReference type="EMBL" id="UGQL01000002">
    <property type="protein sequence ID" value="STZ69227.1"/>
    <property type="molecule type" value="Genomic_DNA"/>
</dbReference>
<dbReference type="GO" id="GO:0016740">
    <property type="term" value="F:transferase activity"/>
    <property type="evidence" value="ECO:0007669"/>
    <property type="project" value="UniProtKB-KW"/>
</dbReference>
<dbReference type="PROSITE" id="PS50005">
    <property type="entry name" value="TPR"/>
    <property type="match status" value="1"/>
</dbReference>
<protein>
    <submittedName>
        <fullName evidence="5">Predicted O-linked N-acetylglucosamine transferase, SPINDLY family</fullName>
    </submittedName>
</protein>
<dbReference type="Gene3D" id="2.30.30.40">
    <property type="entry name" value="SH3 Domains"/>
    <property type="match status" value="1"/>
</dbReference>
<evidence type="ECO:0000256" key="3">
    <source>
        <dbReference type="SAM" id="SignalP"/>
    </source>
</evidence>
<keyword evidence="5" id="KW-0808">Transferase</keyword>
<feature type="signal peptide" evidence="3">
    <location>
        <begin position="1"/>
        <end position="21"/>
    </location>
</feature>
<keyword evidence="2" id="KW-0472">Membrane</keyword>
<feature type="chain" id="PRO_5016928559" evidence="3">
    <location>
        <begin position="22"/>
        <end position="253"/>
    </location>
</feature>
<dbReference type="SMART" id="SM00028">
    <property type="entry name" value="TPR"/>
    <property type="match status" value="1"/>
</dbReference>
<evidence type="ECO:0000259" key="4">
    <source>
        <dbReference type="SMART" id="SM00287"/>
    </source>
</evidence>
<dbReference type="AlphaFoldDB" id="A0A378U264"/>
<keyword evidence="2" id="KW-1133">Transmembrane helix</keyword>
<keyword evidence="1" id="KW-0802">TPR repeat</keyword>
<dbReference type="SMART" id="SM00287">
    <property type="entry name" value="SH3b"/>
    <property type="match status" value="1"/>
</dbReference>
<dbReference type="InterPro" id="IPR003646">
    <property type="entry name" value="SH3-like_bac-type"/>
</dbReference>
<organism evidence="5 6">
    <name type="scientific">Myroides odoratus</name>
    <name type="common">Flavobacterium odoratum</name>
    <dbReference type="NCBI Taxonomy" id="256"/>
    <lineage>
        <taxon>Bacteria</taxon>
        <taxon>Pseudomonadati</taxon>
        <taxon>Bacteroidota</taxon>
        <taxon>Flavobacteriia</taxon>
        <taxon>Flavobacteriales</taxon>
        <taxon>Flavobacteriaceae</taxon>
        <taxon>Myroides</taxon>
    </lineage>
</organism>
<dbReference type="InterPro" id="IPR019734">
    <property type="entry name" value="TPR_rpt"/>
</dbReference>
<evidence type="ECO:0000256" key="1">
    <source>
        <dbReference type="PROSITE-ProRule" id="PRU00339"/>
    </source>
</evidence>
<keyword evidence="3" id="KW-0732">Signal</keyword>
<gene>
    <name evidence="5" type="ORF">NCTC11179_02731</name>
</gene>
<feature type="transmembrane region" description="Helical" evidence="2">
    <location>
        <begin position="162"/>
        <end position="181"/>
    </location>
</feature>
<feature type="repeat" description="TPR" evidence="1">
    <location>
        <begin position="58"/>
        <end position="91"/>
    </location>
</feature>
<dbReference type="PROSITE" id="PS50293">
    <property type="entry name" value="TPR_REGION"/>
    <property type="match status" value="1"/>
</dbReference>
<sequence>MKKLTFYLVFALLGVCSYAQTTDWQKSFDKVNETFQKEHFKEAIEGYLALANIHDNSPELYFNLANAYFKTGDYVHAAYYYEKTLKLNPSMQEAKTNLNFTKEHLEDDITIIQEYEKADIVHQSLGKLSIDGWAIAATLSSIALLLCFIVYFINHNSTIKRLLFVGMILSVVLGLGSLYAASFESNYKSNSTAALIFAAKTDLKEDAKTTSATLKELHKGTKVFLLEEKGLWMKVRLENQEIGWINKDVIREI</sequence>
<dbReference type="Proteomes" id="UP000255024">
    <property type="component" value="Unassembled WGS sequence"/>
</dbReference>
<dbReference type="SUPFAM" id="SSF48452">
    <property type="entry name" value="TPR-like"/>
    <property type="match status" value="1"/>
</dbReference>
<keyword evidence="2" id="KW-0812">Transmembrane</keyword>
<evidence type="ECO:0000313" key="6">
    <source>
        <dbReference type="Proteomes" id="UP000255024"/>
    </source>
</evidence>
<name>A0A378U264_MYROD</name>
<evidence type="ECO:0000313" key="5">
    <source>
        <dbReference type="EMBL" id="STZ69227.1"/>
    </source>
</evidence>
<evidence type="ECO:0000256" key="2">
    <source>
        <dbReference type="SAM" id="Phobius"/>
    </source>
</evidence>
<dbReference type="Gene3D" id="1.25.40.10">
    <property type="entry name" value="Tetratricopeptide repeat domain"/>
    <property type="match status" value="1"/>
</dbReference>
<dbReference type="Pfam" id="PF00515">
    <property type="entry name" value="TPR_1"/>
    <property type="match status" value="1"/>
</dbReference>
<feature type="domain" description="SH3b" evidence="4">
    <location>
        <begin position="191"/>
        <end position="253"/>
    </location>
</feature>
<dbReference type="RefSeq" id="WP_115092015.1">
    <property type="nucleotide sequence ID" value="NZ_CP068107.1"/>
</dbReference>
<proteinExistence type="predicted"/>
<accession>A0A378U264</accession>
<keyword evidence="6" id="KW-1185">Reference proteome</keyword>
<feature type="transmembrane region" description="Helical" evidence="2">
    <location>
        <begin position="133"/>
        <end position="153"/>
    </location>
</feature>